<dbReference type="InterPro" id="IPR032808">
    <property type="entry name" value="DoxX"/>
</dbReference>
<keyword evidence="3" id="KW-1003">Cell membrane</keyword>
<proteinExistence type="inferred from homology"/>
<evidence type="ECO:0000256" key="4">
    <source>
        <dbReference type="ARBA" id="ARBA00022692"/>
    </source>
</evidence>
<accession>A0ABV7ZW35</accession>
<dbReference type="InterPro" id="IPR051907">
    <property type="entry name" value="DoxX-like_oxidoreductase"/>
</dbReference>
<feature type="transmembrane region" description="Helical" evidence="7">
    <location>
        <begin position="99"/>
        <end position="118"/>
    </location>
</feature>
<comment type="subcellular location">
    <subcellularLocation>
        <location evidence="1">Cell membrane</location>
        <topology evidence="1">Multi-pass membrane protein</topology>
    </subcellularLocation>
</comment>
<evidence type="ECO:0000313" key="8">
    <source>
        <dbReference type="EMBL" id="MFC3852370.1"/>
    </source>
</evidence>
<feature type="transmembrane region" description="Helical" evidence="7">
    <location>
        <begin position="46"/>
        <end position="64"/>
    </location>
</feature>
<keyword evidence="5 7" id="KW-1133">Transmembrane helix</keyword>
<evidence type="ECO:0000256" key="6">
    <source>
        <dbReference type="ARBA" id="ARBA00023136"/>
    </source>
</evidence>
<evidence type="ECO:0000256" key="1">
    <source>
        <dbReference type="ARBA" id="ARBA00004651"/>
    </source>
</evidence>
<feature type="transmembrane region" description="Helical" evidence="7">
    <location>
        <begin position="14"/>
        <end position="34"/>
    </location>
</feature>
<evidence type="ECO:0000256" key="3">
    <source>
        <dbReference type="ARBA" id="ARBA00022475"/>
    </source>
</evidence>
<dbReference type="Proteomes" id="UP001595617">
    <property type="component" value="Unassembled WGS sequence"/>
</dbReference>
<gene>
    <name evidence="8" type="ORF">ACFOOG_05935</name>
</gene>
<comment type="similarity">
    <text evidence="2">Belongs to the DoxX family.</text>
</comment>
<dbReference type="PANTHER" id="PTHR33452">
    <property type="entry name" value="OXIDOREDUCTASE CATD-RELATED"/>
    <property type="match status" value="1"/>
</dbReference>
<organism evidence="8 9">
    <name type="scientific">Saccharospirillum mangrovi</name>
    <dbReference type="NCBI Taxonomy" id="2161747"/>
    <lineage>
        <taxon>Bacteria</taxon>
        <taxon>Pseudomonadati</taxon>
        <taxon>Pseudomonadota</taxon>
        <taxon>Gammaproteobacteria</taxon>
        <taxon>Oceanospirillales</taxon>
        <taxon>Saccharospirillaceae</taxon>
        <taxon>Saccharospirillum</taxon>
    </lineage>
</organism>
<sequence>MKALYPVVELVGRVLLSVIFITSGWGKIGAIAGTQGYMEMMGVPGILIYPTILVEVVGGLFVLVGYQTRIAAVLLAGFSLVSGFLFHFDPSNQMEMISFMKNVTIAGGFLVLVAHGAGKISVDAKVAR</sequence>
<evidence type="ECO:0000256" key="5">
    <source>
        <dbReference type="ARBA" id="ARBA00022989"/>
    </source>
</evidence>
<evidence type="ECO:0000256" key="7">
    <source>
        <dbReference type="SAM" id="Phobius"/>
    </source>
</evidence>
<name>A0ABV7ZW35_9GAMM</name>
<keyword evidence="4 7" id="KW-0812">Transmembrane</keyword>
<evidence type="ECO:0000256" key="2">
    <source>
        <dbReference type="ARBA" id="ARBA00006679"/>
    </source>
</evidence>
<dbReference type="PANTHER" id="PTHR33452:SF1">
    <property type="entry name" value="INNER MEMBRANE PROTEIN YPHA-RELATED"/>
    <property type="match status" value="1"/>
</dbReference>
<keyword evidence="9" id="KW-1185">Reference proteome</keyword>
<keyword evidence="6 7" id="KW-0472">Membrane</keyword>
<protein>
    <submittedName>
        <fullName evidence="8">DoxX family protein</fullName>
    </submittedName>
</protein>
<dbReference type="RefSeq" id="WP_380694437.1">
    <property type="nucleotide sequence ID" value="NZ_JBHRYR010000002.1"/>
</dbReference>
<comment type="caution">
    <text evidence="8">The sequence shown here is derived from an EMBL/GenBank/DDBJ whole genome shotgun (WGS) entry which is preliminary data.</text>
</comment>
<dbReference type="EMBL" id="JBHRYR010000002">
    <property type="protein sequence ID" value="MFC3852370.1"/>
    <property type="molecule type" value="Genomic_DNA"/>
</dbReference>
<reference evidence="9" key="1">
    <citation type="journal article" date="2019" name="Int. J. Syst. Evol. Microbiol.">
        <title>The Global Catalogue of Microorganisms (GCM) 10K type strain sequencing project: providing services to taxonomists for standard genome sequencing and annotation.</title>
        <authorList>
            <consortium name="The Broad Institute Genomics Platform"/>
            <consortium name="The Broad Institute Genome Sequencing Center for Infectious Disease"/>
            <person name="Wu L."/>
            <person name="Ma J."/>
        </authorList>
    </citation>
    <scope>NUCLEOTIDE SEQUENCE [LARGE SCALE GENOMIC DNA]</scope>
    <source>
        <strain evidence="9">IBRC 10765</strain>
    </source>
</reference>
<evidence type="ECO:0000313" key="9">
    <source>
        <dbReference type="Proteomes" id="UP001595617"/>
    </source>
</evidence>
<feature type="transmembrane region" description="Helical" evidence="7">
    <location>
        <begin position="70"/>
        <end position="87"/>
    </location>
</feature>
<dbReference type="Pfam" id="PF07681">
    <property type="entry name" value="DoxX"/>
    <property type="match status" value="1"/>
</dbReference>